<dbReference type="Proteomes" id="UP001055172">
    <property type="component" value="Unassembled WGS sequence"/>
</dbReference>
<comment type="caution">
    <text evidence="2">The sequence shown here is derived from an EMBL/GenBank/DDBJ whole genome shotgun (WGS) entry which is preliminary data.</text>
</comment>
<name>A0AA37H0S2_9PEZI</name>
<evidence type="ECO:0000256" key="1">
    <source>
        <dbReference type="SAM" id="MobiDB-lite"/>
    </source>
</evidence>
<dbReference type="AlphaFoldDB" id="A0AA37H0S2"/>
<organism evidence="2 3">
    <name type="scientific">Colletotrichum liriopes</name>
    <dbReference type="NCBI Taxonomy" id="708192"/>
    <lineage>
        <taxon>Eukaryota</taxon>
        <taxon>Fungi</taxon>
        <taxon>Dikarya</taxon>
        <taxon>Ascomycota</taxon>
        <taxon>Pezizomycotina</taxon>
        <taxon>Sordariomycetes</taxon>
        <taxon>Hypocreomycetidae</taxon>
        <taxon>Glomerellales</taxon>
        <taxon>Glomerellaceae</taxon>
        <taxon>Colletotrichum</taxon>
        <taxon>Colletotrichum spaethianum species complex</taxon>
    </lineage>
</organism>
<protein>
    <submittedName>
        <fullName evidence="2">Uncharacterized protein</fullName>
    </submittedName>
</protein>
<accession>A0AA37H0S2</accession>
<evidence type="ECO:0000313" key="2">
    <source>
        <dbReference type="EMBL" id="GJC89871.1"/>
    </source>
</evidence>
<feature type="compositionally biased region" description="Low complexity" evidence="1">
    <location>
        <begin position="58"/>
        <end position="69"/>
    </location>
</feature>
<feature type="region of interest" description="Disordered" evidence="1">
    <location>
        <begin position="48"/>
        <end position="99"/>
    </location>
</feature>
<proteinExistence type="predicted"/>
<feature type="compositionally biased region" description="Basic residues" evidence="1">
    <location>
        <begin position="85"/>
        <end position="99"/>
    </location>
</feature>
<sequence length="99" mass="10726">MARETARYEHHGRLLESTFQALVEHQAAMGSATTQLLVLQARLRELDLEQGGSGGDDGSASVSSDNGAAESDGGLAFARSEPGTTKKKRHRRRSKRTEM</sequence>
<evidence type="ECO:0000313" key="3">
    <source>
        <dbReference type="Proteomes" id="UP001055172"/>
    </source>
</evidence>
<keyword evidence="3" id="KW-1185">Reference proteome</keyword>
<dbReference type="EMBL" id="BPPX01000046">
    <property type="protein sequence ID" value="GJC89871.1"/>
    <property type="molecule type" value="Genomic_DNA"/>
</dbReference>
<reference evidence="2 3" key="1">
    <citation type="submission" date="2021-07" db="EMBL/GenBank/DDBJ databases">
        <title>Genome data of Colletotrichum spaethianum.</title>
        <authorList>
            <person name="Utami Y.D."/>
            <person name="Hiruma K."/>
        </authorList>
    </citation>
    <scope>NUCLEOTIDE SEQUENCE [LARGE SCALE GENOMIC DNA]</scope>
    <source>
        <strain evidence="2 3">MAFF 242679</strain>
    </source>
</reference>
<gene>
    <name evidence="2" type="ORF">ColLi_12709</name>
</gene>